<dbReference type="HAMAP" id="MF_01393">
    <property type="entry name" value="ATP_synth_a_bact"/>
    <property type="match status" value="1"/>
</dbReference>
<dbReference type="PANTHER" id="PTHR42823">
    <property type="entry name" value="ATP SYNTHASE SUBUNIT A, CHLOROPLASTIC"/>
    <property type="match status" value="1"/>
</dbReference>
<keyword evidence="7 12" id="KW-0375">Hydrogen ion transport</keyword>
<evidence type="ECO:0000256" key="8">
    <source>
        <dbReference type="ARBA" id="ARBA00022989"/>
    </source>
</evidence>
<dbReference type="NCBIfam" id="TIGR01131">
    <property type="entry name" value="ATP_synt_6_or_A"/>
    <property type="match status" value="1"/>
</dbReference>
<evidence type="ECO:0000256" key="3">
    <source>
        <dbReference type="ARBA" id="ARBA00022448"/>
    </source>
</evidence>
<evidence type="ECO:0000256" key="10">
    <source>
        <dbReference type="ARBA" id="ARBA00023136"/>
    </source>
</evidence>
<sequence length="291" mass="31213">MIRDLLRVAGDSPSEYVTHHLQHWQVSIGEGAFWTLNVDSLLVSLVLGLLTIGTFFVVGRRATAGVPSKFQAFIEIVVEFIDTQVKDVFHGNRSFVAPIALTIFVWVFAMNALKMIPVDFFPGTAAALGQEYFRAVPTTDLNITSAMALAVLLLMFAFAISAKGAAGFGKELFTAPFHAHGTLMKIVLAPANFGLNVIEYLSKPVSLAMRLFGNMYAGELVFLLIALLGMAGGNLMMEAALGAKAGGALAFVGAVAAGAAWSIFHILVITLQAFIFMILSVVYFSMSTEAH</sequence>
<dbReference type="CDD" id="cd00310">
    <property type="entry name" value="ATP-synt_Fo_a_6"/>
    <property type="match status" value="1"/>
</dbReference>
<protein>
    <recommendedName>
        <fullName evidence="12 13">ATP synthase subunit a</fullName>
    </recommendedName>
    <alternativeName>
        <fullName evidence="12">ATP synthase F0 sector subunit a</fullName>
    </alternativeName>
    <alternativeName>
        <fullName evidence="12">F-ATPase subunit 6</fullName>
    </alternativeName>
</protein>
<keyword evidence="3 12" id="KW-0813">Transport</keyword>
<feature type="transmembrane region" description="Helical" evidence="12">
    <location>
        <begin position="266"/>
        <end position="286"/>
    </location>
</feature>
<dbReference type="GO" id="GO:0005886">
    <property type="term" value="C:plasma membrane"/>
    <property type="evidence" value="ECO:0007669"/>
    <property type="project" value="UniProtKB-SubCell"/>
</dbReference>
<dbReference type="PANTHER" id="PTHR42823:SF3">
    <property type="entry name" value="ATP SYNTHASE SUBUNIT A, CHLOROPLASTIC"/>
    <property type="match status" value="1"/>
</dbReference>
<dbReference type="InterPro" id="IPR000568">
    <property type="entry name" value="ATP_synth_F0_asu"/>
</dbReference>
<evidence type="ECO:0000256" key="6">
    <source>
        <dbReference type="ARBA" id="ARBA00022692"/>
    </source>
</evidence>
<dbReference type="Proteomes" id="UP000294796">
    <property type="component" value="Unassembled WGS sequence"/>
</dbReference>
<feature type="transmembrane region" description="Helical" evidence="12">
    <location>
        <begin position="41"/>
        <end position="59"/>
    </location>
</feature>
<keyword evidence="5 12" id="KW-0138">CF(0)</keyword>
<dbReference type="Gene3D" id="1.20.120.220">
    <property type="entry name" value="ATP synthase, F0 complex, subunit A"/>
    <property type="match status" value="1"/>
</dbReference>
<evidence type="ECO:0000256" key="1">
    <source>
        <dbReference type="ARBA" id="ARBA00004141"/>
    </source>
</evidence>
<evidence type="ECO:0000256" key="13">
    <source>
        <dbReference type="RuleBase" id="RU000483"/>
    </source>
</evidence>
<dbReference type="InterPro" id="IPR045082">
    <property type="entry name" value="ATP_syn_F0_a_bact/chloroplast"/>
</dbReference>
<reference evidence="14 15" key="1">
    <citation type="submission" date="2019-03" db="EMBL/GenBank/DDBJ databases">
        <title>Luteimonas zhaokaii sp.nov., isolated from the rectal contents of Plateau pika in Yushu, Qinghai Province, China.</title>
        <authorList>
            <person name="Zhang G."/>
        </authorList>
    </citation>
    <scope>NUCLEOTIDE SEQUENCE [LARGE SCALE GENOMIC DNA]</scope>
    <source>
        <strain evidence="14 15">B9</strain>
    </source>
</reference>
<accession>A0A4V3ALJ0</accession>
<keyword evidence="6 12" id="KW-0812">Transmembrane</keyword>
<comment type="subcellular location">
    <subcellularLocation>
        <location evidence="12 13">Cell membrane</location>
        <topology evidence="12 13">Multi-pass membrane protein</topology>
    </subcellularLocation>
    <subcellularLocation>
        <location evidence="1">Membrane</location>
        <topology evidence="1">Multi-pass membrane protein</topology>
    </subcellularLocation>
</comment>
<keyword evidence="9 12" id="KW-0406">Ion transport</keyword>
<dbReference type="EMBL" id="SMTF01000009">
    <property type="protein sequence ID" value="TDK23201.1"/>
    <property type="molecule type" value="Genomic_DNA"/>
</dbReference>
<evidence type="ECO:0000256" key="11">
    <source>
        <dbReference type="ARBA" id="ARBA00023310"/>
    </source>
</evidence>
<dbReference type="PROSITE" id="PS00449">
    <property type="entry name" value="ATPASE_A"/>
    <property type="match status" value="1"/>
</dbReference>
<dbReference type="Pfam" id="PF00119">
    <property type="entry name" value="ATP-synt_A"/>
    <property type="match status" value="1"/>
</dbReference>
<keyword evidence="15" id="KW-1185">Reference proteome</keyword>
<dbReference type="SUPFAM" id="SSF81336">
    <property type="entry name" value="F1F0 ATP synthase subunit A"/>
    <property type="match status" value="1"/>
</dbReference>
<keyword evidence="8 12" id="KW-1133">Transmembrane helix</keyword>
<dbReference type="OrthoDB" id="9789241at2"/>
<dbReference type="InterPro" id="IPR023011">
    <property type="entry name" value="ATP_synth_F0_asu_AS"/>
</dbReference>
<organism evidence="14 15">
    <name type="scientific">Luteimonas aestuarii</name>
    <dbReference type="NCBI Taxonomy" id="453837"/>
    <lineage>
        <taxon>Bacteria</taxon>
        <taxon>Pseudomonadati</taxon>
        <taxon>Pseudomonadota</taxon>
        <taxon>Gammaproteobacteria</taxon>
        <taxon>Lysobacterales</taxon>
        <taxon>Lysobacteraceae</taxon>
        <taxon>Luteimonas</taxon>
    </lineage>
</organism>
<dbReference type="GO" id="GO:0045259">
    <property type="term" value="C:proton-transporting ATP synthase complex"/>
    <property type="evidence" value="ECO:0007669"/>
    <property type="project" value="UniProtKB-KW"/>
</dbReference>
<proteinExistence type="inferred from homology"/>
<comment type="similarity">
    <text evidence="2 12 13">Belongs to the ATPase A chain family.</text>
</comment>
<comment type="caution">
    <text evidence="14">The sequence shown here is derived from an EMBL/GenBank/DDBJ whole genome shotgun (WGS) entry which is preliminary data.</text>
</comment>
<keyword evidence="4 12" id="KW-1003">Cell membrane</keyword>
<evidence type="ECO:0000313" key="14">
    <source>
        <dbReference type="EMBL" id="TDK23201.1"/>
    </source>
</evidence>
<evidence type="ECO:0000256" key="7">
    <source>
        <dbReference type="ARBA" id="ARBA00022781"/>
    </source>
</evidence>
<dbReference type="GO" id="GO:0046933">
    <property type="term" value="F:proton-transporting ATP synthase activity, rotational mechanism"/>
    <property type="evidence" value="ECO:0007669"/>
    <property type="project" value="UniProtKB-UniRule"/>
</dbReference>
<evidence type="ECO:0000256" key="9">
    <source>
        <dbReference type="ARBA" id="ARBA00023065"/>
    </source>
</evidence>
<feature type="transmembrane region" description="Helical" evidence="12">
    <location>
        <begin position="141"/>
        <end position="160"/>
    </location>
</feature>
<dbReference type="NCBIfam" id="NF004477">
    <property type="entry name" value="PRK05815.1-1"/>
    <property type="match status" value="1"/>
</dbReference>
<comment type="function">
    <text evidence="12 13">Key component of the proton channel; it plays a direct role in the translocation of protons across the membrane.</text>
</comment>
<evidence type="ECO:0000256" key="4">
    <source>
        <dbReference type="ARBA" id="ARBA00022475"/>
    </source>
</evidence>
<dbReference type="InterPro" id="IPR035908">
    <property type="entry name" value="F0_ATP_A_sf"/>
</dbReference>
<evidence type="ECO:0000256" key="12">
    <source>
        <dbReference type="HAMAP-Rule" id="MF_01393"/>
    </source>
</evidence>
<feature type="transmembrane region" description="Helical" evidence="12">
    <location>
        <begin position="95"/>
        <end position="113"/>
    </location>
</feature>
<dbReference type="AlphaFoldDB" id="A0A4V3ALJ0"/>
<gene>
    <name evidence="12 14" type="primary">atpB</name>
    <name evidence="14" type="ORF">E2F46_11310</name>
</gene>
<dbReference type="RefSeq" id="WP_133322193.1">
    <property type="nucleotide sequence ID" value="NZ_SMTF01000009.1"/>
</dbReference>
<dbReference type="GO" id="GO:0042777">
    <property type="term" value="P:proton motive force-driven plasma membrane ATP synthesis"/>
    <property type="evidence" value="ECO:0007669"/>
    <property type="project" value="TreeGrafter"/>
</dbReference>
<evidence type="ECO:0000313" key="15">
    <source>
        <dbReference type="Proteomes" id="UP000294796"/>
    </source>
</evidence>
<evidence type="ECO:0000256" key="2">
    <source>
        <dbReference type="ARBA" id="ARBA00006810"/>
    </source>
</evidence>
<name>A0A4V3ALJ0_9GAMM</name>
<keyword evidence="10 12" id="KW-0472">Membrane</keyword>
<dbReference type="FunFam" id="1.20.120.220:FF:000002">
    <property type="entry name" value="ATP synthase subunit a"/>
    <property type="match status" value="1"/>
</dbReference>
<keyword evidence="11 12" id="KW-0066">ATP synthesis</keyword>
<evidence type="ECO:0000256" key="5">
    <source>
        <dbReference type="ARBA" id="ARBA00022547"/>
    </source>
</evidence>